<accession>A0AAJ0AZ71</accession>
<name>A0AAJ0AZ71_9PEZI</name>
<dbReference type="EMBL" id="JAHMHR010000001">
    <property type="protein sequence ID" value="KAK1700925.1"/>
    <property type="molecule type" value="Genomic_DNA"/>
</dbReference>
<dbReference type="AlphaFoldDB" id="A0AAJ0AZ71"/>
<keyword evidence="3" id="KW-1185">Reference proteome</keyword>
<feature type="region of interest" description="Disordered" evidence="1">
    <location>
        <begin position="1"/>
        <end position="27"/>
    </location>
</feature>
<gene>
    <name evidence="2" type="ORF">BDP55DRAFT_639918</name>
</gene>
<evidence type="ECO:0000256" key="1">
    <source>
        <dbReference type="SAM" id="MobiDB-lite"/>
    </source>
</evidence>
<protein>
    <submittedName>
        <fullName evidence="2">Uncharacterized protein</fullName>
    </submittedName>
</protein>
<comment type="caution">
    <text evidence="2">The sequence shown here is derived from an EMBL/GenBank/DDBJ whole genome shotgun (WGS) entry which is preliminary data.</text>
</comment>
<reference evidence="2" key="1">
    <citation type="submission" date="2021-06" db="EMBL/GenBank/DDBJ databases">
        <title>Comparative genomics, transcriptomics and evolutionary studies reveal genomic signatures of adaptation to plant cell wall in hemibiotrophic fungi.</title>
        <authorList>
            <consortium name="DOE Joint Genome Institute"/>
            <person name="Baroncelli R."/>
            <person name="Diaz J.F."/>
            <person name="Benocci T."/>
            <person name="Peng M."/>
            <person name="Battaglia E."/>
            <person name="Haridas S."/>
            <person name="Andreopoulos W."/>
            <person name="Labutti K."/>
            <person name="Pangilinan J."/>
            <person name="Floch G.L."/>
            <person name="Makela M.R."/>
            <person name="Henrissat B."/>
            <person name="Grigoriev I.V."/>
            <person name="Crouch J.A."/>
            <person name="De Vries R.P."/>
            <person name="Sukno S.A."/>
            <person name="Thon M.R."/>
        </authorList>
    </citation>
    <scope>NUCLEOTIDE SEQUENCE</scope>
    <source>
        <strain evidence="2">CBS 193.32</strain>
    </source>
</reference>
<organism evidence="2 3">
    <name type="scientific">Colletotrichum godetiae</name>
    <dbReference type="NCBI Taxonomy" id="1209918"/>
    <lineage>
        <taxon>Eukaryota</taxon>
        <taxon>Fungi</taxon>
        <taxon>Dikarya</taxon>
        <taxon>Ascomycota</taxon>
        <taxon>Pezizomycotina</taxon>
        <taxon>Sordariomycetes</taxon>
        <taxon>Hypocreomycetidae</taxon>
        <taxon>Glomerellales</taxon>
        <taxon>Glomerellaceae</taxon>
        <taxon>Colletotrichum</taxon>
        <taxon>Colletotrichum acutatum species complex</taxon>
    </lineage>
</organism>
<evidence type="ECO:0000313" key="2">
    <source>
        <dbReference type="EMBL" id="KAK1700925.1"/>
    </source>
</evidence>
<dbReference type="GeneID" id="85457822"/>
<dbReference type="Proteomes" id="UP001224890">
    <property type="component" value="Unassembled WGS sequence"/>
</dbReference>
<dbReference type="RefSeq" id="XP_060436680.1">
    <property type="nucleotide sequence ID" value="XM_060573296.1"/>
</dbReference>
<sequence length="60" mass="6624">MTQPSHRRLILSSISFSPTSKPPSIAKYPPTYPQPPLSLTLPIVYSEHSHVEPTSILPLS</sequence>
<evidence type="ECO:0000313" key="3">
    <source>
        <dbReference type="Proteomes" id="UP001224890"/>
    </source>
</evidence>
<proteinExistence type="predicted"/>